<dbReference type="SMART" id="SM00853">
    <property type="entry name" value="MutL_C"/>
    <property type="match status" value="1"/>
</dbReference>
<organism evidence="8 9">
    <name type="scientific">Fructilactobacillus cliffordii</name>
    <dbReference type="NCBI Taxonomy" id="2940299"/>
    <lineage>
        <taxon>Bacteria</taxon>
        <taxon>Bacillati</taxon>
        <taxon>Bacillota</taxon>
        <taxon>Bacilli</taxon>
        <taxon>Lactobacillales</taxon>
        <taxon>Lactobacillaceae</taxon>
        <taxon>Fructilactobacillus</taxon>
    </lineage>
</organism>
<dbReference type="GO" id="GO:0030983">
    <property type="term" value="F:mismatched DNA binding"/>
    <property type="evidence" value="ECO:0007669"/>
    <property type="project" value="InterPro"/>
</dbReference>
<evidence type="ECO:0000259" key="6">
    <source>
        <dbReference type="SMART" id="SM00853"/>
    </source>
</evidence>
<dbReference type="InterPro" id="IPR014790">
    <property type="entry name" value="MutL_C"/>
</dbReference>
<dbReference type="NCBIfam" id="NF000950">
    <property type="entry name" value="PRK00095.1-3"/>
    <property type="match status" value="1"/>
</dbReference>
<comment type="function">
    <text evidence="4">This protein is involved in the repair of mismatches in DNA. It is required for dam-dependent methyl-directed DNA mismatch repair. May act as a 'molecular matchmaker', a protein that promotes the formation of a stable complex between two or more DNA-binding proteins in an ATP-dependent manner without itself being part of a final effector complex.</text>
</comment>
<dbReference type="InterPro" id="IPR042120">
    <property type="entry name" value="MutL_C_dimsub"/>
</dbReference>
<dbReference type="Gene3D" id="3.30.1540.20">
    <property type="entry name" value="MutL, C-terminal domain, dimerisation subdomain"/>
    <property type="match status" value="1"/>
</dbReference>
<dbReference type="GO" id="GO:0140664">
    <property type="term" value="F:ATP-dependent DNA damage sensor activity"/>
    <property type="evidence" value="ECO:0007669"/>
    <property type="project" value="InterPro"/>
</dbReference>
<feature type="domain" description="DNA mismatch repair protein S5" evidence="7">
    <location>
        <begin position="208"/>
        <end position="326"/>
    </location>
</feature>
<dbReference type="SUPFAM" id="SSF55874">
    <property type="entry name" value="ATPase domain of HSP90 chaperone/DNA topoisomerase II/histidine kinase"/>
    <property type="match status" value="1"/>
</dbReference>
<dbReference type="FunFam" id="3.30.565.10:FF:000003">
    <property type="entry name" value="DNA mismatch repair endonuclease MutL"/>
    <property type="match status" value="1"/>
</dbReference>
<sequence length="646" mass="72108">MGTIHELPTILADQIAAGEVIERPASVVKELVENAIDAHSTRIDIEVKHGGIDRVRVTDNGDGIAPDQVRLAFQRFATSKIKDQADLFRVNSLGFRGEALPSIASVAQVVMKTSDGVHPGTEMQMKGGTVQAELPAATRRGTTVEVTDLFFNTPKRRDYLKSSSTELSKITEMVNHLALSHPEISFSLVHEGKELLRTSGRDNLQQVIAGIYSNQSMKKMIAVHAENDQFQLEGYTSLPELTRASRKYLSVIVNGRFVQDLELNRAIIAGYGSKLMVGRYPVAVLKITMDPSQMDVNVHPTKQSVRLLNRDNLGQFIEDTIYRTLAQQNLIPEALDNQHFKSGVSRHNSVEVALNLTPGTEPTPTSVTTGAFEGSTSEETDSFEMPHEPIIIRDQSELQQPAVQNFQRRYQQERLPDDPLQGAGKEQTVASVAEPTGEVTPKERFPELRFVGQVHGTYLVAESELGLYIVDQHAAQERINYERLRTDVGSVAADQQHLLVPIVLDYPTSDALVIKQHLDDFAAIGVELEPFGANSFIVRQHPAWFQQGEEEQTIRELIDWGLAHQKLSVAAYREQAAIMMSCKQAIKANHHLDHKQAQALLDQLHECENPFNCPHGRPVLVNFSPTDLESMFKRIQDPHEAERWEL</sequence>
<dbReference type="Pfam" id="PF01119">
    <property type="entry name" value="DNA_mis_repair"/>
    <property type="match status" value="1"/>
</dbReference>
<dbReference type="CDD" id="cd00782">
    <property type="entry name" value="MutL_Trans"/>
    <property type="match status" value="1"/>
</dbReference>
<evidence type="ECO:0000256" key="1">
    <source>
        <dbReference type="ARBA" id="ARBA00006082"/>
    </source>
</evidence>
<dbReference type="InterPro" id="IPR014721">
    <property type="entry name" value="Ribsml_uS5_D2-typ_fold_subgr"/>
</dbReference>
<dbReference type="GO" id="GO:0016887">
    <property type="term" value="F:ATP hydrolysis activity"/>
    <property type="evidence" value="ECO:0007669"/>
    <property type="project" value="InterPro"/>
</dbReference>
<proteinExistence type="inferred from homology"/>
<dbReference type="InterPro" id="IPR003594">
    <property type="entry name" value="HATPase_dom"/>
</dbReference>
<evidence type="ECO:0000313" key="9">
    <source>
        <dbReference type="Proteomes" id="UP001055911"/>
    </source>
</evidence>
<dbReference type="Gene3D" id="3.30.1370.100">
    <property type="entry name" value="MutL, C-terminal domain, regulatory subdomain"/>
    <property type="match status" value="1"/>
</dbReference>
<keyword evidence="2 4" id="KW-0227">DNA damage</keyword>
<dbReference type="SUPFAM" id="SSF118116">
    <property type="entry name" value="DNA mismatch repair protein MutL"/>
    <property type="match status" value="1"/>
</dbReference>
<keyword evidence="9" id="KW-1185">Reference proteome</keyword>
<dbReference type="NCBIfam" id="TIGR00585">
    <property type="entry name" value="mutl"/>
    <property type="match status" value="1"/>
</dbReference>
<keyword evidence="8" id="KW-0255">Endonuclease</keyword>
<evidence type="ECO:0000256" key="4">
    <source>
        <dbReference type="HAMAP-Rule" id="MF_00149"/>
    </source>
</evidence>
<evidence type="ECO:0000313" key="8">
    <source>
        <dbReference type="EMBL" id="USS89807.1"/>
    </source>
</evidence>
<dbReference type="EMBL" id="CP097119">
    <property type="protein sequence ID" value="USS89807.1"/>
    <property type="molecule type" value="Genomic_DNA"/>
</dbReference>
<dbReference type="Gene3D" id="3.30.230.10">
    <property type="match status" value="1"/>
</dbReference>
<dbReference type="AlphaFoldDB" id="A0A9Q8ZV43"/>
<dbReference type="SUPFAM" id="SSF54211">
    <property type="entry name" value="Ribosomal protein S5 domain 2-like"/>
    <property type="match status" value="1"/>
</dbReference>
<dbReference type="PROSITE" id="PS00058">
    <property type="entry name" value="DNA_MISMATCH_REPAIR_1"/>
    <property type="match status" value="1"/>
</dbReference>
<evidence type="ECO:0000256" key="3">
    <source>
        <dbReference type="ARBA" id="ARBA00023204"/>
    </source>
</evidence>
<feature type="domain" description="MutL C-terminal dimerisation" evidence="6">
    <location>
        <begin position="450"/>
        <end position="592"/>
    </location>
</feature>
<dbReference type="InterPro" id="IPR002099">
    <property type="entry name" value="MutL/Mlh/PMS"/>
</dbReference>
<feature type="region of interest" description="Disordered" evidence="5">
    <location>
        <begin position="416"/>
        <end position="438"/>
    </location>
</feature>
<dbReference type="CDD" id="cd16926">
    <property type="entry name" value="HATPase_MutL-MLH-PMS-like"/>
    <property type="match status" value="1"/>
</dbReference>
<feature type="compositionally biased region" description="Polar residues" evidence="5">
    <location>
        <begin position="357"/>
        <end position="375"/>
    </location>
</feature>
<dbReference type="InterPro" id="IPR013507">
    <property type="entry name" value="DNA_mismatch_S5_2-like"/>
</dbReference>
<dbReference type="InterPro" id="IPR020568">
    <property type="entry name" value="Ribosomal_Su5_D2-typ_SF"/>
</dbReference>
<dbReference type="GO" id="GO:0006298">
    <property type="term" value="P:mismatch repair"/>
    <property type="evidence" value="ECO:0007669"/>
    <property type="project" value="UniProtKB-UniRule"/>
</dbReference>
<dbReference type="InterPro" id="IPR020667">
    <property type="entry name" value="DNA_mismatch_repair_MutL"/>
</dbReference>
<name>A0A9Q8ZV43_9LACO</name>
<dbReference type="InterPro" id="IPR042121">
    <property type="entry name" value="MutL_C_regsub"/>
</dbReference>
<evidence type="ECO:0000256" key="5">
    <source>
        <dbReference type="SAM" id="MobiDB-lite"/>
    </source>
</evidence>
<evidence type="ECO:0000256" key="2">
    <source>
        <dbReference type="ARBA" id="ARBA00022763"/>
    </source>
</evidence>
<dbReference type="Proteomes" id="UP001055911">
    <property type="component" value="Chromosome"/>
</dbReference>
<dbReference type="PANTHER" id="PTHR10073:SF12">
    <property type="entry name" value="DNA MISMATCH REPAIR PROTEIN MLH1"/>
    <property type="match status" value="1"/>
</dbReference>
<protein>
    <recommendedName>
        <fullName evidence="4">DNA mismatch repair protein MutL</fullName>
    </recommendedName>
</protein>
<comment type="similarity">
    <text evidence="1 4">Belongs to the DNA mismatch repair MutL/HexB family.</text>
</comment>
<keyword evidence="8" id="KW-0540">Nuclease</keyword>
<dbReference type="Gene3D" id="3.30.565.10">
    <property type="entry name" value="Histidine kinase-like ATPase, C-terminal domain"/>
    <property type="match status" value="1"/>
</dbReference>
<reference evidence="8" key="1">
    <citation type="submission" date="2022-05" db="EMBL/GenBank/DDBJ databases">
        <authorList>
            <person name="Oliphant S.A."/>
            <person name="Watson-Haigh N.S."/>
            <person name="Sumby K.M."/>
            <person name="Gardner J.M."/>
            <person name="Jiranek V."/>
        </authorList>
    </citation>
    <scope>NUCLEOTIDE SEQUENCE</scope>
    <source>
        <strain evidence="8">KI4_B1</strain>
    </source>
</reference>
<dbReference type="Pfam" id="PF08676">
    <property type="entry name" value="MutL_C"/>
    <property type="match status" value="1"/>
</dbReference>
<evidence type="ECO:0000259" key="7">
    <source>
        <dbReference type="SMART" id="SM01340"/>
    </source>
</evidence>
<dbReference type="InterPro" id="IPR014762">
    <property type="entry name" value="DNA_mismatch_repair_CS"/>
</dbReference>
<dbReference type="InterPro" id="IPR038973">
    <property type="entry name" value="MutL/Mlh/Pms-like"/>
</dbReference>
<keyword evidence="3 4" id="KW-0234">DNA repair</keyword>
<dbReference type="HAMAP" id="MF_00149">
    <property type="entry name" value="DNA_mis_repair"/>
    <property type="match status" value="1"/>
</dbReference>
<dbReference type="RefSeq" id="WP_252767354.1">
    <property type="nucleotide sequence ID" value="NZ_CP097119.1"/>
</dbReference>
<dbReference type="GO" id="GO:0032300">
    <property type="term" value="C:mismatch repair complex"/>
    <property type="evidence" value="ECO:0007669"/>
    <property type="project" value="InterPro"/>
</dbReference>
<dbReference type="PANTHER" id="PTHR10073">
    <property type="entry name" value="DNA MISMATCH REPAIR PROTEIN MLH, PMS, MUTL"/>
    <property type="match status" value="1"/>
</dbReference>
<dbReference type="InterPro" id="IPR037198">
    <property type="entry name" value="MutL_C_sf"/>
</dbReference>
<keyword evidence="8" id="KW-0378">Hydrolase</keyword>
<feature type="region of interest" description="Disordered" evidence="5">
    <location>
        <begin position="355"/>
        <end position="383"/>
    </location>
</feature>
<dbReference type="Pfam" id="PF02518">
    <property type="entry name" value="HATPase_c"/>
    <property type="match status" value="1"/>
</dbReference>
<dbReference type="GO" id="GO:0005524">
    <property type="term" value="F:ATP binding"/>
    <property type="evidence" value="ECO:0007669"/>
    <property type="project" value="InterPro"/>
</dbReference>
<dbReference type="InterPro" id="IPR036890">
    <property type="entry name" value="HATPase_C_sf"/>
</dbReference>
<dbReference type="SMART" id="SM01340">
    <property type="entry name" value="DNA_mis_repair"/>
    <property type="match status" value="1"/>
</dbReference>
<gene>
    <name evidence="4 8" type="primary">mutL</name>
    <name evidence="8" type="ORF">M3M40_03265</name>
</gene>
<accession>A0A9Q8ZV43</accession>
<dbReference type="GO" id="GO:0004519">
    <property type="term" value="F:endonuclease activity"/>
    <property type="evidence" value="ECO:0007669"/>
    <property type="project" value="UniProtKB-KW"/>
</dbReference>